<comment type="similarity">
    <text evidence="2">Belongs to the uroporphyrinogen-III synthase family.</text>
</comment>
<evidence type="ECO:0000256" key="5">
    <source>
        <dbReference type="ARBA" id="ARBA00023239"/>
    </source>
</evidence>
<dbReference type="GO" id="GO:0006780">
    <property type="term" value="P:uroporphyrinogen III biosynthetic process"/>
    <property type="evidence" value="ECO:0007669"/>
    <property type="project" value="InterPro"/>
</dbReference>
<evidence type="ECO:0000256" key="11">
    <source>
        <dbReference type="ARBA" id="ARBA00060039"/>
    </source>
</evidence>
<dbReference type="UniPathway" id="UPA00251">
    <property type="reaction ID" value="UER00320"/>
</dbReference>
<dbReference type="Gene3D" id="3.40.50.10090">
    <property type="match status" value="2"/>
</dbReference>
<evidence type="ECO:0000313" key="13">
    <source>
        <dbReference type="EMBL" id="SPP84561.1"/>
    </source>
</evidence>
<comment type="pathway">
    <text evidence="1">Porphyrin-containing compound metabolism; protoporphyrin-IX biosynthesis; coproporphyrinogen-III from 5-aminolevulinate: step 3/4.</text>
</comment>
<evidence type="ECO:0000256" key="7">
    <source>
        <dbReference type="ARBA" id="ARBA00031702"/>
    </source>
</evidence>
<dbReference type="EC" id="4.2.1.75" evidence="3"/>
<evidence type="ECO:0000256" key="3">
    <source>
        <dbReference type="ARBA" id="ARBA00013109"/>
    </source>
</evidence>
<dbReference type="GO" id="GO:0004852">
    <property type="term" value="F:uroporphyrinogen-III synthase activity"/>
    <property type="evidence" value="ECO:0007669"/>
    <property type="project" value="UniProtKB-EC"/>
</dbReference>
<dbReference type="PANTHER" id="PTHR12390:SF0">
    <property type="entry name" value="UROPORPHYRINOGEN-III SYNTHASE"/>
    <property type="match status" value="1"/>
</dbReference>
<dbReference type="InterPro" id="IPR003754">
    <property type="entry name" value="4pyrrol_synth_uPrphyn_synth"/>
</dbReference>
<keyword evidence="14" id="KW-1185">Reference proteome</keyword>
<reference evidence="14" key="1">
    <citation type="submission" date="2018-01" db="EMBL/GenBank/DDBJ databases">
        <authorList>
            <person name="Alioto T."/>
            <person name="Alioto T."/>
        </authorList>
    </citation>
    <scope>NUCLEOTIDE SEQUENCE [LARGE SCALE GENOMIC DNA]</scope>
</reference>
<evidence type="ECO:0000256" key="8">
    <source>
        <dbReference type="ARBA" id="ARBA00032649"/>
    </source>
</evidence>
<proteinExistence type="inferred from homology"/>
<comment type="function">
    <text evidence="11">Catalyzes cyclization of the linear tetrapyrrole, hydroxymethylbilane, to the macrocyclic uroporphyrinogen III, the branch point for the various sub-pathways leading to the wide diversity of porphyrins. Porphyrins act as cofactors for a multitude of enzymes that perform a variety of processes within the cell such as methionine synthesis (vitamin B12) or oxygen transport (heme).</text>
</comment>
<sequence length="256" mass="28371">MADRKKRAVPVILLKGRTADYEFSQALRQNNLNPIYIAPSQVFMKNLGLLKAKLEAPHRYAGIIFAGPRSVQAVYEALGNNGMMPSCWRALHNYALGGNTHSSAYMTLRNLPTLGDRAVSAHNLCDLIVETIGPKRDLPLLLPCGNEASNTLRVRLVAQGFRVDACEVYQNQTHPNFKNEMKKALKSKNLETIVFYSLASVKSASEFFKKYMISVSDRKLIAVGAAVQKAMMEAKLPVSAVVDFNSVDQFIDAIKH</sequence>
<dbReference type="OMA" id="VNANNLC"/>
<keyword evidence="5" id="KW-0456">Lyase</keyword>
<dbReference type="GO" id="GO:0006785">
    <property type="term" value="P:heme B biosynthetic process"/>
    <property type="evidence" value="ECO:0007669"/>
    <property type="project" value="UniProtKB-ARBA"/>
</dbReference>
<evidence type="ECO:0000256" key="9">
    <source>
        <dbReference type="ARBA" id="ARBA00040167"/>
    </source>
</evidence>
<dbReference type="PANTHER" id="PTHR12390">
    <property type="entry name" value="UROPORPHYRINOGEN III SYNTHASE"/>
    <property type="match status" value="1"/>
</dbReference>
<dbReference type="GO" id="GO:0005829">
    <property type="term" value="C:cytosol"/>
    <property type="evidence" value="ECO:0007669"/>
    <property type="project" value="TreeGrafter"/>
</dbReference>
<dbReference type="Proteomes" id="UP000268350">
    <property type="component" value="Unassembled WGS sequence"/>
</dbReference>
<evidence type="ECO:0000256" key="4">
    <source>
        <dbReference type="ARBA" id="ARBA00023133"/>
    </source>
</evidence>
<dbReference type="FunFam" id="3.40.50.10090:FF:000003">
    <property type="entry name" value="uroporphyrinogen-III synthase"/>
    <property type="match status" value="1"/>
</dbReference>
<dbReference type="SUPFAM" id="SSF69618">
    <property type="entry name" value="HemD-like"/>
    <property type="match status" value="1"/>
</dbReference>
<evidence type="ECO:0000259" key="12">
    <source>
        <dbReference type="Pfam" id="PF02602"/>
    </source>
</evidence>
<feature type="domain" description="Tetrapyrrole biosynthesis uroporphyrinogen III synthase" evidence="12">
    <location>
        <begin position="22"/>
        <end position="241"/>
    </location>
</feature>
<dbReference type="AlphaFoldDB" id="A0A3B0KHH8"/>
<keyword evidence="4" id="KW-0350">Heme biosynthesis</keyword>
<organism evidence="13 14">
    <name type="scientific">Drosophila guanche</name>
    <name type="common">Fruit fly</name>
    <dbReference type="NCBI Taxonomy" id="7266"/>
    <lineage>
        <taxon>Eukaryota</taxon>
        <taxon>Metazoa</taxon>
        <taxon>Ecdysozoa</taxon>
        <taxon>Arthropoda</taxon>
        <taxon>Hexapoda</taxon>
        <taxon>Insecta</taxon>
        <taxon>Pterygota</taxon>
        <taxon>Neoptera</taxon>
        <taxon>Endopterygota</taxon>
        <taxon>Diptera</taxon>
        <taxon>Brachycera</taxon>
        <taxon>Muscomorpha</taxon>
        <taxon>Ephydroidea</taxon>
        <taxon>Drosophilidae</taxon>
        <taxon>Drosophila</taxon>
        <taxon>Sophophora</taxon>
    </lineage>
</organism>
<dbReference type="GO" id="GO:0006782">
    <property type="term" value="P:protoporphyrinogen IX biosynthetic process"/>
    <property type="evidence" value="ECO:0007669"/>
    <property type="project" value="UniProtKB-UniPathway"/>
</dbReference>
<dbReference type="InterPro" id="IPR036108">
    <property type="entry name" value="4pyrrol_syn_uPrphyn_synt_sf"/>
</dbReference>
<dbReference type="OrthoDB" id="5595751at2759"/>
<evidence type="ECO:0000256" key="10">
    <source>
        <dbReference type="ARBA" id="ARBA00048617"/>
    </source>
</evidence>
<dbReference type="CDD" id="cd06578">
    <property type="entry name" value="HemD"/>
    <property type="match status" value="1"/>
</dbReference>
<keyword evidence="6" id="KW-0627">Porphyrin biosynthesis</keyword>
<dbReference type="InterPro" id="IPR039793">
    <property type="entry name" value="UROS/Hem4"/>
</dbReference>
<dbReference type="Pfam" id="PF02602">
    <property type="entry name" value="HEM4"/>
    <property type="match status" value="1"/>
</dbReference>
<evidence type="ECO:0000256" key="6">
    <source>
        <dbReference type="ARBA" id="ARBA00023244"/>
    </source>
</evidence>
<evidence type="ECO:0000256" key="1">
    <source>
        <dbReference type="ARBA" id="ARBA00004772"/>
    </source>
</evidence>
<accession>A0A3B0KHH8</accession>
<dbReference type="EMBL" id="OUUW01000008">
    <property type="protein sequence ID" value="SPP84561.1"/>
    <property type="molecule type" value="Genomic_DNA"/>
</dbReference>
<name>A0A3B0KHH8_DROGU</name>
<comment type="catalytic activity">
    <reaction evidence="10">
        <text>hydroxymethylbilane = uroporphyrinogen III + H2O</text>
        <dbReference type="Rhea" id="RHEA:18965"/>
        <dbReference type="ChEBI" id="CHEBI:15377"/>
        <dbReference type="ChEBI" id="CHEBI:57308"/>
        <dbReference type="ChEBI" id="CHEBI:57845"/>
        <dbReference type="EC" id="4.2.1.75"/>
    </reaction>
</comment>
<evidence type="ECO:0000256" key="2">
    <source>
        <dbReference type="ARBA" id="ARBA00008133"/>
    </source>
</evidence>
<protein>
    <recommendedName>
        <fullName evidence="9">Uroporphyrinogen-III synthase</fullName>
        <ecNumber evidence="3">4.2.1.75</ecNumber>
    </recommendedName>
    <alternativeName>
        <fullName evidence="8">Hydroxymethylbilane hydrolyase [cyclizing]</fullName>
    </alternativeName>
    <alternativeName>
        <fullName evidence="7">Uroporphyrinogen-III cosynthase</fullName>
    </alternativeName>
</protein>
<dbReference type="STRING" id="7266.A0A3B0KHH8"/>
<gene>
    <name evidence="13" type="ORF">DGUA_6G017175</name>
</gene>
<evidence type="ECO:0000313" key="14">
    <source>
        <dbReference type="Proteomes" id="UP000268350"/>
    </source>
</evidence>